<feature type="compositionally biased region" description="Polar residues" evidence="1">
    <location>
        <begin position="69"/>
        <end position="103"/>
    </location>
</feature>
<evidence type="ECO:0000313" key="3">
    <source>
        <dbReference type="Proteomes" id="UP001627154"/>
    </source>
</evidence>
<keyword evidence="3" id="KW-1185">Reference proteome</keyword>
<dbReference type="EMBL" id="JBJJXI010000158">
    <property type="protein sequence ID" value="KAL3385315.1"/>
    <property type="molecule type" value="Genomic_DNA"/>
</dbReference>
<proteinExistence type="predicted"/>
<sequence>MKPLRSRLLASGVRIIHSRLYHDSRSSSSTRRPPTYMSSSRARDDSSSTDDDKNDNGNQGRVASKVVQVHNTTGHTDATAQVTSPTQGSSLNNVKTPETDSNVTEKTLNDDVLNKIDKRLIEDRTFPELIHSVFTERWTDFIKVGLPKEERKELIKKFPLPKNCTFLDPPKIN</sequence>
<evidence type="ECO:0000313" key="2">
    <source>
        <dbReference type="EMBL" id="KAL3385315.1"/>
    </source>
</evidence>
<accession>A0ABD2VX58</accession>
<evidence type="ECO:0000256" key="1">
    <source>
        <dbReference type="SAM" id="MobiDB-lite"/>
    </source>
</evidence>
<name>A0ABD2VX58_9HYME</name>
<organism evidence="2 3">
    <name type="scientific">Trichogramma kaykai</name>
    <dbReference type="NCBI Taxonomy" id="54128"/>
    <lineage>
        <taxon>Eukaryota</taxon>
        <taxon>Metazoa</taxon>
        <taxon>Ecdysozoa</taxon>
        <taxon>Arthropoda</taxon>
        <taxon>Hexapoda</taxon>
        <taxon>Insecta</taxon>
        <taxon>Pterygota</taxon>
        <taxon>Neoptera</taxon>
        <taxon>Endopterygota</taxon>
        <taxon>Hymenoptera</taxon>
        <taxon>Apocrita</taxon>
        <taxon>Proctotrupomorpha</taxon>
        <taxon>Chalcidoidea</taxon>
        <taxon>Trichogrammatidae</taxon>
        <taxon>Trichogramma</taxon>
    </lineage>
</organism>
<dbReference type="AlphaFoldDB" id="A0ABD2VX58"/>
<reference evidence="2 3" key="1">
    <citation type="journal article" date="2024" name="bioRxiv">
        <title>A reference genome for Trichogramma kaykai: A tiny desert-dwelling parasitoid wasp with competing sex-ratio distorters.</title>
        <authorList>
            <person name="Culotta J."/>
            <person name="Lindsey A.R."/>
        </authorList>
    </citation>
    <scope>NUCLEOTIDE SEQUENCE [LARGE SCALE GENOMIC DNA]</scope>
    <source>
        <strain evidence="2 3">KSX58</strain>
    </source>
</reference>
<dbReference type="Proteomes" id="UP001627154">
    <property type="component" value="Unassembled WGS sequence"/>
</dbReference>
<protein>
    <submittedName>
        <fullName evidence="2">Uncharacterized protein</fullName>
    </submittedName>
</protein>
<feature type="compositionally biased region" description="Low complexity" evidence="1">
    <location>
        <begin position="26"/>
        <end position="40"/>
    </location>
</feature>
<comment type="caution">
    <text evidence="2">The sequence shown here is derived from an EMBL/GenBank/DDBJ whole genome shotgun (WGS) entry which is preliminary data.</text>
</comment>
<gene>
    <name evidence="2" type="ORF">TKK_019093</name>
</gene>
<feature type="region of interest" description="Disordered" evidence="1">
    <location>
        <begin position="17"/>
        <end position="103"/>
    </location>
</feature>
<feature type="compositionally biased region" description="Basic and acidic residues" evidence="1">
    <location>
        <begin position="41"/>
        <end position="55"/>
    </location>
</feature>